<evidence type="ECO:0000313" key="1">
    <source>
        <dbReference type="EMBL" id="KAG8654352.1"/>
    </source>
</evidence>
<accession>A0ACB7HP03</accession>
<name>A0ACB7HP03_MANES</name>
<reference evidence="2" key="1">
    <citation type="journal article" date="2016" name="Nat. Biotechnol.">
        <title>Sequencing wild and cultivated cassava and related species reveals extensive interspecific hybridization and genetic diversity.</title>
        <authorList>
            <person name="Bredeson J.V."/>
            <person name="Lyons J.B."/>
            <person name="Prochnik S.E."/>
            <person name="Wu G.A."/>
            <person name="Ha C.M."/>
            <person name="Edsinger-Gonzales E."/>
            <person name="Grimwood J."/>
            <person name="Schmutz J."/>
            <person name="Rabbi I.Y."/>
            <person name="Egesi C."/>
            <person name="Nauluvula P."/>
            <person name="Lebot V."/>
            <person name="Ndunguru J."/>
            <person name="Mkamilo G."/>
            <person name="Bart R.S."/>
            <person name="Setter T.L."/>
            <person name="Gleadow R.M."/>
            <person name="Kulakow P."/>
            <person name="Ferguson M.E."/>
            <person name="Rounsley S."/>
            <person name="Rokhsar D.S."/>
        </authorList>
    </citation>
    <scope>NUCLEOTIDE SEQUENCE [LARGE SCALE GENOMIC DNA]</scope>
    <source>
        <strain evidence="2">cv. AM560-2</strain>
    </source>
</reference>
<evidence type="ECO:0000313" key="2">
    <source>
        <dbReference type="Proteomes" id="UP000091857"/>
    </source>
</evidence>
<sequence length="87" mass="10064">MSSGFDLLSGAPKKLWVSLLSVSISFCHFFNFCKQSWSLEKKKNQTFLIIGFRLRSKRCCSWVDCLKDCLTKRLLFSILGFRGLVFT</sequence>
<proteinExistence type="predicted"/>
<dbReference type="Proteomes" id="UP000091857">
    <property type="component" value="Chromosome 5"/>
</dbReference>
<protein>
    <submittedName>
        <fullName evidence="1">Uncharacterized protein</fullName>
    </submittedName>
</protein>
<dbReference type="EMBL" id="CM004391">
    <property type="protein sequence ID" value="KAG8654352.1"/>
    <property type="molecule type" value="Genomic_DNA"/>
</dbReference>
<gene>
    <name evidence="1" type="ORF">MANES_05G122804v8</name>
</gene>
<organism evidence="1 2">
    <name type="scientific">Manihot esculenta</name>
    <name type="common">Cassava</name>
    <name type="synonym">Jatropha manihot</name>
    <dbReference type="NCBI Taxonomy" id="3983"/>
    <lineage>
        <taxon>Eukaryota</taxon>
        <taxon>Viridiplantae</taxon>
        <taxon>Streptophyta</taxon>
        <taxon>Embryophyta</taxon>
        <taxon>Tracheophyta</taxon>
        <taxon>Spermatophyta</taxon>
        <taxon>Magnoliopsida</taxon>
        <taxon>eudicotyledons</taxon>
        <taxon>Gunneridae</taxon>
        <taxon>Pentapetalae</taxon>
        <taxon>rosids</taxon>
        <taxon>fabids</taxon>
        <taxon>Malpighiales</taxon>
        <taxon>Euphorbiaceae</taxon>
        <taxon>Crotonoideae</taxon>
        <taxon>Manihoteae</taxon>
        <taxon>Manihot</taxon>
    </lineage>
</organism>
<keyword evidence="2" id="KW-1185">Reference proteome</keyword>
<comment type="caution">
    <text evidence="1">The sequence shown here is derived from an EMBL/GenBank/DDBJ whole genome shotgun (WGS) entry which is preliminary data.</text>
</comment>